<name>A0A0C9UUQ8_SPHS4</name>
<dbReference type="Proteomes" id="UP000054279">
    <property type="component" value="Unassembled WGS sequence"/>
</dbReference>
<dbReference type="AlphaFoldDB" id="A0A0C9UUQ8"/>
<dbReference type="GO" id="GO:0004497">
    <property type="term" value="F:monooxygenase activity"/>
    <property type="evidence" value="ECO:0007669"/>
    <property type="project" value="UniProtKB-KW"/>
</dbReference>
<keyword evidence="4 9" id="KW-0349">Heme</keyword>
<evidence type="ECO:0000256" key="5">
    <source>
        <dbReference type="ARBA" id="ARBA00022723"/>
    </source>
</evidence>
<dbReference type="EMBL" id="KN837219">
    <property type="protein sequence ID" value="KIJ32982.1"/>
    <property type="molecule type" value="Genomic_DNA"/>
</dbReference>
<keyword evidence="6 10" id="KW-0560">Oxidoreductase</keyword>
<comment type="cofactor">
    <cofactor evidence="1 9">
        <name>heme</name>
        <dbReference type="ChEBI" id="CHEBI:30413"/>
    </cofactor>
</comment>
<evidence type="ECO:0000256" key="3">
    <source>
        <dbReference type="ARBA" id="ARBA00010617"/>
    </source>
</evidence>
<dbReference type="InterPro" id="IPR002401">
    <property type="entry name" value="Cyt_P450_E_grp-I"/>
</dbReference>
<comment type="pathway">
    <text evidence="2">Secondary metabolite biosynthesis.</text>
</comment>
<evidence type="ECO:0000256" key="7">
    <source>
        <dbReference type="ARBA" id="ARBA00023004"/>
    </source>
</evidence>
<evidence type="ECO:0000256" key="8">
    <source>
        <dbReference type="ARBA" id="ARBA00023033"/>
    </source>
</evidence>
<evidence type="ECO:0000313" key="11">
    <source>
        <dbReference type="EMBL" id="KIJ32982.1"/>
    </source>
</evidence>
<feature type="binding site" description="axial binding residue" evidence="9">
    <location>
        <position position="125"/>
    </location>
    <ligand>
        <name>heme</name>
        <dbReference type="ChEBI" id="CHEBI:30413"/>
    </ligand>
    <ligandPart>
        <name>Fe</name>
        <dbReference type="ChEBI" id="CHEBI:18248"/>
    </ligandPart>
</feature>
<dbReference type="GO" id="GO:0016705">
    <property type="term" value="F:oxidoreductase activity, acting on paired donors, with incorporation or reduction of molecular oxygen"/>
    <property type="evidence" value="ECO:0007669"/>
    <property type="project" value="InterPro"/>
</dbReference>
<protein>
    <recommendedName>
        <fullName evidence="13">Cytochrome P450</fullName>
    </recommendedName>
</protein>
<evidence type="ECO:0000256" key="10">
    <source>
        <dbReference type="RuleBase" id="RU000461"/>
    </source>
</evidence>
<reference evidence="11 12" key="1">
    <citation type="submission" date="2014-06" db="EMBL/GenBank/DDBJ databases">
        <title>Evolutionary Origins and Diversification of the Mycorrhizal Mutualists.</title>
        <authorList>
            <consortium name="DOE Joint Genome Institute"/>
            <consortium name="Mycorrhizal Genomics Consortium"/>
            <person name="Kohler A."/>
            <person name="Kuo A."/>
            <person name="Nagy L.G."/>
            <person name="Floudas D."/>
            <person name="Copeland A."/>
            <person name="Barry K.W."/>
            <person name="Cichocki N."/>
            <person name="Veneault-Fourrey C."/>
            <person name="LaButti K."/>
            <person name="Lindquist E.A."/>
            <person name="Lipzen A."/>
            <person name="Lundell T."/>
            <person name="Morin E."/>
            <person name="Murat C."/>
            <person name="Riley R."/>
            <person name="Ohm R."/>
            <person name="Sun H."/>
            <person name="Tunlid A."/>
            <person name="Henrissat B."/>
            <person name="Grigoriev I.V."/>
            <person name="Hibbett D.S."/>
            <person name="Martin F."/>
        </authorList>
    </citation>
    <scope>NUCLEOTIDE SEQUENCE [LARGE SCALE GENOMIC DNA]</scope>
    <source>
        <strain evidence="11 12">SS14</strain>
    </source>
</reference>
<dbReference type="HOGENOM" id="CLU_001570_20_0_1"/>
<keyword evidence="8 10" id="KW-0503">Monooxygenase</keyword>
<dbReference type="OrthoDB" id="3934656at2759"/>
<dbReference type="SUPFAM" id="SSF48264">
    <property type="entry name" value="Cytochrome P450"/>
    <property type="match status" value="1"/>
</dbReference>
<keyword evidence="7 9" id="KW-0408">Iron</keyword>
<dbReference type="PANTHER" id="PTHR46300">
    <property type="entry name" value="P450, PUTATIVE (EUROFUNG)-RELATED-RELATED"/>
    <property type="match status" value="1"/>
</dbReference>
<dbReference type="PROSITE" id="PS00086">
    <property type="entry name" value="CYTOCHROME_P450"/>
    <property type="match status" value="1"/>
</dbReference>
<keyword evidence="12" id="KW-1185">Reference proteome</keyword>
<evidence type="ECO:0000256" key="1">
    <source>
        <dbReference type="ARBA" id="ARBA00001971"/>
    </source>
</evidence>
<sequence>MPSSHPEALAGKTDTHPDAEEVIKNTAAMIFAGGADTTVSTLRTFMLAMTLFSEAQKKARAELDDVLGNDRLPEFKDKGLSSVNLLHDEADFGPDTDNLISERFLQEGIRDPGNTGTFGFGRRVCPGRFMAEESLFISIASILYLFELSGSRDRSGNETPVEYERTSVFFSLPKNFMCTIKPRSKAAEELILSDNTAQG</sequence>
<dbReference type="GO" id="GO:0005506">
    <property type="term" value="F:iron ion binding"/>
    <property type="evidence" value="ECO:0007669"/>
    <property type="project" value="InterPro"/>
</dbReference>
<dbReference type="PRINTS" id="PR00463">
    <property type="entry name" value="EP450I"/>
</dbReference>
<keyword evidence="5 9" id="KW-0479">Metal-binding</keyword>
<dbReference type="InterPro" id="IPR036396">
    <property type="entry name" value="Cyt_P450_sf"/>
</dbReference>
<gene>
    <name evidence="11" type="ORF">M422DRAFT_265171</name>
</gene>
<evidence type="ECO:0000313" key="12">
    <source>
        <dbReference type="Proteomes" id="UP000054279"/>
    </source>
</evidence>
<proteinExistence type="inferred from homology"/>
<evidence type="ECO:0000256" key="9">
    <source>
        <dbReference type="PIRSR" id="PIRSR602401-1"/>
    </source>
</evidence>
<accession>A0A0C9UUQ8</accession>
<dbReference type="GO" id="GO:0020037">
    <property type="term" value="F:heme binding"/>
    <property type="evidence" value="ECO:0007669"/>
    <property type="project" value="InterPro"/>
</dbReference>
<dbReference type="InterPro" id="IPR001128">
    <property type="entry name" value="Cyt_P450"/>
</dbReference>
<dbReference type="Pfam" id="PF00067">
    <property type="entry name" value="p450"/>
    <property type="match status" value="2"/>
</dbReference>
<dbReference type="InterPro" id="IPR050364">
    <property type="entry name" value="Cytochrome_P450_fung"/>
</dbReference>
<comment type="similarity">
    <text evidence="3 10">Belongs to the cytochrome P450 family.</text>
</comment>
<evidence type="ECO:0000256" key="2">
    <source>
        <dbReference type="ARBA" id="ARBA00005179"/>
    </source>
</evidence>
<evidence type="ECO:0008006" key="13">
    <source>
        <dbReference type="Google" id="ProtNLM"/>
    </source>
</evidence>
<evidence type="ECO:0000256" key="4">
    <source>
        <dbReference type="ARBA" id="ARBA00022617"/>
    </source>
</evidence>
<dbReference type="Gene3D" id="1.10.630.10">
    <property type="entry name" value="Cytochrome P450"/>
    <property type="match status" value="2"/>
</dbReference>
<evidence type="ECO:0000256" key="6">
    <source>
        <dbReference type="ARBA" id="ARBA00023002"/>
    </source>
</evidence>
<dbReference type="PANTHER" id="PTHR46300:SF7">
    <property type="entry name" value="P450, PUTATIVE (EUROFUNG)-RELATED"/>
    <property type="match status" value="1"/>
</dbReference>
<organism evidence="11 12">
    <name type="scientific">Sphaerobolus stellatus (strain SS14)</name>
    <dbReference type="NCBI Taxonomy" id="990650"/>
    <lineage>
        <taxon>Eukaryota</taxon>
        <taxon>Fungi</taxon>
        <taxon>Dikarya</taxon>
        <taxon>Basidiomycota</taxon>
        <taxon>Agaricomycotina</taxon>
        <taxon>Agaricomycetes</taxon>
        <taxon>Phallomycetidae</taxon>
        <taxon>Geastrales</taxon>
        <taxon>Sphaerobolaceae</taxon>
        <taxon>Sphaerobolus</taxon>
    </lineage>
</organism>
<dbReference type="InterPro" id="IPR017972">
    <property type="entry name" value="Cyt_P450_CS"/>
</dbReference>